<name>A0ABZ2DG90_9PSED</name>
<dbReference type="CDD" id="cd17646">
    <property type="entry name" value="A_NRPS_AB3403-like"/>
    <property type="match status" value="2"/>
</dbReference>
<gene>
    <name evidence="6" type="ORF">QYQ93_25470</name>
</gene>
<evidence type="ECO:0000313" key="7">
    <source>
        <dbReference type="Proteomes" id="UP001347174"/>
    </source>
</evidence>
<sequence>MKDSAVSLISIELGLALEAALTDFSRVQGVAQETIVLAAWCEFLALEDEVSPGVHVTHRRGTFSFAETRPQPGTPFLDRVVAVHHAIRRSGANSGHDTAGFFIGDAVDFNPRTDKDLGFCGEPGTRVLMGPFAQAVVSALTTFFVSHEARAVTLSFDGHAPSTGRPPAVFEHPDVVTAFLQVAHRQPEAIALQTTLRCWTYAEIEHCVRRWSGQLCAGSTVAVVSDDPFVLICAPLAILAAGACFVMLDASVSASRRARLLEASKADAVITCSDLELPDGVALMRTWDLDQAVAPAVIHAYPDVLPGCITLTSGSTGFPQACTLSRRTLRSLGRELKELFGGTRILHLGSVSFDVFLHNFSLALAEGGTLFYVPALDPARIITLAAQWRIDHFCSVPSILKLLDPGALCGERWPVVVSVGEPCSEGLTKRFAAHAVFFDAYGCTEAGVANLYQRHAALTPDTCFALQPFPGNTVSVVDRRFQRLPQGVAGELTIAGDCLGLGYVNNARDTASRFVPDPQGAPGSRMFRTGDKAYLDSNGRVSLLGRLDRQVKVLGARVDLREIEALAEQQPGVTSAAAFTTADPAALRLAVVADTNQRLVDLERKRVAQWVDTFDYSLDLTEREEFAGWKSAITGGDIPAEQMREWVEATCERVLALGPTSVLEVGCGTGAILVRLASSCTELCATDISAPALAVAGQRLSKAGGAKFQLLRQSAIDSVAVEGYFDAAVLSSVAQYFPSAAYLRDALAKAIACVRPGGHVHVADVRDLRLQPRLIECIQAAQSDASLKADDEELLVDPSFFLTLGGANKRVAGVELLVRGGDTPNELNSYRYDVIIHVGKREIEEPVRCVPWSRSLVLEAFASPVRITAIPNARLLGEQGEDPMVMLRLARASGHRSSVTLNLDDPMTFDLNLGVSAVHPLLGSTGQHTSSLTNDPLAIERCAIVAADLEAIFEKDLSPWMRPAQIHMLKALPRTTGGKVDYSTLAASISQVITQPRAFGDSVTAELLSGLWQDVLGVSPRTQEDNFFACGGHSLQGVRLMARIASTLGVQLPLSTLFRNPTFSGLLAAIEGARGSEKVCETLQRVRAPSTMTHFPLTAAQARLWFLERLTPGTSAYHMPVALRLTGVLDVSALRRAFNLVVDRHETLRANFGVIDAEPVQWFASSTDIDVPLLTGMCMSHDETERWIETFGRKPFALSTGRCFRVAILELEPQCHLFVMVIHHLISDGWSMRVLTEDLSRAYLACKEVDNDVEVVAFPELPFTFSDYAYLQQAQAATDASLVDLQWWVDRLRGNQVSTLPVYPRPASRAGKGAGVDRVVSMEAVEVLRSYARSADATLHMLLFTAFSVLVARHGVDRDITIGTPVANRPDDTLMSLIGFFANTVALRVEVSLDASFRQLLAQVRDTIVSSFDHQSCAFERIVDALHPVRDLSVTPVFQLWFAFLDMELLTQEVEGLRIAPISMKHAEAQFDLSLSIALTSSGLTCSFTYDTELFPACHIEKMADRYLILLEQLAESFDKPAGDIELLTDRERTAIREDGLGGCPIRQGDVASLLKVHAAQSPNTIALIEEDMHWSYAQLDRLVDVIAYAFSWQVEPGCTVGICMLRSWRLLPLILGAYRAGVPFVLLDPRYPPAARESICADAQVGLIVDETNWHSLISGPRYSSATPLCESALAYICFTSGSTGQPKGVRVSRGALDAFLGAFIARMGATSDLVMLAVTVPNFDIALLEWLPPICVGARIVVAPATTSFEAHSVIELIERQAVNTVQCTPSMWRLMLAGGFQGCRKTMTLLSGGEALAADIALELTSRCARLLNFYGPTETTIYSICHQVHAGDSEAPPIGRPILGTRSYVLDERMQPVAYDVIAELYLAGAGVADGYANRPSETARRFVPEINGSPGSRMYATGDLVRQKADGELLYVGRVDNEVKLHGMRIDLTGIESVLLGWPDMSDVCALVVGEGLSARIVVSCICTTPDMTLGSVRERAARELPVHMLPEQLLLVDVLPRTATGKRDRKALAVMAKAQVPENFIDGRSDPVLEGVRSLCSSIVGGAVVKVDDNFFADLGGHSLMALRLIESLQKRFSIQLPLRVIFEAPTVRGIAERVALAMLENSPAISQPVARSAREGLLPLSFAQQRLWFLSQLHPDSALYNIPVAVRLDGRLDPAALQQALTAVVERHEALRTTFPLAQDLAYQHIHPAQVCALPLIDLTAWPEDERLARSQALVRQEAAQPFDLANGPLLRTQLLKLDDQQHILLLTMHHIVSDAWSAGVLTQELSQLYADFSQGQASSLVPLEIQYADYALWQREHLQGARLDEQLTYWKQTLDAAPALLELPTDRPRPAVQSYRGHTVACEIDAALTARIKALGQQHGTTLFMTLLASYGVLLQRYSHQHDLVIGSPIANRNHPGIQPLIGFFVNTLALRLRIDGQQAFTDLLAQVREHTLNAYAHQDLPFEQLIEELKPVRSLAYSPLFQVMFAVHNAPAGELMADGLTFQGVEAPATLAKFDLSLGVTEVNGCLQATFEYSTDLFDQARIERMAHHWLAMLEQLTQQPDTALRELHLLPAKDYRQIVHDWNATDVQRQPAQCVHHLFEAQAARTPDAVALVYQDQQVSYRALNRQANQLAHYLILQGVQCDELVGVFMERSVQMIVALLGILKAGAAYTPLDPDYPGSRITYMLDDAGVKRVLTQHSLLEQLPGDYATLCLDSQAERFKACPSTNPVTGVTPANLAYCIYTSGSTGRPKGVANPHTGVVNRLVWMQEEYKFETVDVFLQKTAFGFDVSVWEFFLPLMVGARLVVAEPNMHKDLDYMRQIISEQQVTALHFVPSMLHAFIADPVVTHVLKKVFCSGEALPEPLQNQFFDAYPGVYLHNLYGPTEAAIDVSYWQCQPHSDTAGVPIGSPIANIELYALDDDFNVVPVGVNGELYIGGVGVARGYNKAAAMSAERFIPNLFSQQGTRLYRTGDLVRWREDGQLEYFGRQDHQIKLRGFRIEPGEIDARLQSCPGIHQASVMVREDVPGQKQLVAYFTAETTESTLTTQTVQAWLRDALPDYMVPAAFVRLDHWPLNDNGKQDRKALPAPNRHALSSDVYEAPQGKIETILAGIWAEVLSVEPVGRSDNFFALGGHSLLAVTLIQRMRQHGMRADIKVLFSQPTLAALAASLSQELELEVPDNLIPVDCQRIEPHMLPLVTLDQAAIDQIVEAVPGGAANIQDIYALAPLQEGILYHHVSTHEGDPFILNAVLELDSETRVVSFVSALHKVMQRHDSLRTAVFWKGLDTPVQVVLRSAFLSSEKVELDPADGDLLDQMRERFDARSFRLDISQAPMLCLRHAWDPLSQRYIMALVFHHLILDHVALAVIMSEIQSLLVDDSAQLPTPVPYRNYIAQTRLRNDDEAHERFFRDMLHDVDEPTLPFCKQSPEGALQQVRQTLDGQVSRRIRHLARSLSVSAASLMHLAWARVVGGVSARDDVVFGTILVGRMQAGEGAERALGMFINTLPIRVELRAQTVVEAVTQVHARLTGLLEHEHAPLALAQRCSGVPAPAPLFGTLLNFRYSPADDSTLAHDAWRGIRGLDVHERTGYPLALAVDDTGEAFTLTVQATNGIDAQRVFGYLQCALHNLLDALERAPLTPISQLSILPQPEQERVLHGFNAAPRDYPRDELIHALFEQQARRTPDACAVSDHRGLTLSYDALNRQANQLAHRLIAQGVVPDARVAVSLYRSNDLVVALLAILKAGGAYVPVDPDLPVDRRDYMLRDSAPVVMLTSVALQDVVARANTPVLLVDVETTQDSFEYHNPDPVALGLTATHLAYVIYTSGSTGTPKGVLSEHRGVVNLLLWVRDEYQVDEADHILQKTPFGFDVSVWEFFLPLLSGARLYMARPGGHQDPAYLTRVVREQRITLLHFVPSMLEVFLEHHDCRGFEALRKVWCIGEALPRSLQNRFEARLQGVELHNLYGPTEASVIVTAWHCRSDDQSISAPAGRPIANINLYILDAHGQPTPMGVAGEINIGGIGVARGYLNLPELSAERFLQDPFDKDPLARRYRTGDLGRWLDNGTIEYLGRNDFQVKIRGQRIELGEIEARLALHPAVKETVVMARDEADGEKRLVAYFTSGKNDLPEISELREHLQGYLPHYMLPAAYVGLEAFPLTANGKLDRKALPAPDALSGRGYEPPQGELETVLAVVWEELFKVERVGRHDDFFELGGHSLLALHLIENLQKRFDIQLPLRAIFEGSTIRGIAEHIALAILENAPAVSQPAPRGAREGQLPLSFAQQRLWFLSQLQPDSALYNLPVAVRLVGRLDPAALQHALTAVVERHEALRTTFPVVQGQAHQHIHPAQVCALPLIDLTSWPEDERLARSQVLVRQEAAQPFDLANGPLLRTQLLKLDDQQHILLLTMHHIVSDAWSAGVLTQELSQLYADFSQGRASSLVPLEIQYADYALWQREHLQGARLDEQLTYWKQTLDAAPALLELPTDRPRPAVQSYRGHTVACEIDAALTARIKALGQQHGTTLFMTLLASYGVLLQRYSHQHDLVIGSPIANRNHPGIQPLIGFFVNTLALRLRIDGQQAFTDLLAQVREHTLNAYAHQDLPFEQLIEELKPVRSLAYSPLFQVMFAVHNAPAGELMADGLTFQGVEAPATLAKFDLSLGVTEVNGCLQATFEYSTDLFDQARIERMAHHWLAMLEQLTQQPDTALRELHLLPAKDYRQIVHDWNATDVQRRPAQCVHHLFEAQAARTPDAVALVYQDQQVSYRALNRQANQLAHYLIQQGVQCDELVGVFMERSVQMIVALLGILKAGAAYTPLDPDYPGPRIAYMLDDAGVKRVLTQHSLLEQLPGDYATLCLDSQAERFKACPTSNPVTGVTPANLAYCIYTSGSTGRPKGVAVAHGALAMHCQTIGARYQLTAHDREFHFLSISFDGAHERWITPLFFGACVVLKEQALWGAKQTYETLLAQGITVAAFPPSYLQQLADWSAQQGRAPTVNTYCFAGEAFGRDTLHHIIKHLSPKWIINGYGPTETVITPTIWRADAQSADFSGGYAPIGNGVGERELYVLDQDYNVVPIGVSGELYIGGEGLARGYLNASLFTAERFIPNPFCQQGTRLYRTGDLVRWRDDGQLEYLGRLDHQIKLRGFRIELAEIEAALRNQPQVDEVVVLVREDVPGIKQLVAYVVGDSAQVLNLQAALRQQLPGYMVPSQFVFLQALPLLPNGKTDRQALPAPQASREHLEDRYVAARNETEALLVALYEEVLKREQVGIHDSFFELGGHSLLAMQLVARLHEELNIDLPVRAVFEMPSIEPLAVVIAHIQGSLGSTTSEEEYDELLI</sequence>
<dbReference type="SUPFAM" id="SSF52777">
    <property type="entry name" value="CoA-dependent acyltransferases"/>
    <property type="match status" value="8"/>
</dbReference>
<keyword evidence="4" id="KW-0677">Repeat</keyword>
<dbReference type="Gene3D" id="2.30.38.10">
    <property type="entry name" value="Luciferase, Domain 3"/>
    <property type="match status" value="3"/>
</dbReference>
<dbReference type="EMBL" id="CP129946">
    <property type="protein sequence ID" value="WWA76098.1"/>
    <property type="molecule type" value="Genomic_DNA"/>
</dbReference>
<evidence type="ECO:0000256" key="4">
    <source>
        <dbReference type="ARBA" id="ARBA00022737"/>
    </source>
</evidence>
<dbReference type="Pfam" id="PF08242">
    <property type="entry name" value="Methyltransf_12"/>
    <property type="match status" value="1"/>
</dbReference>
<dbReference type="PROSITE" id="PS00012">
    <property type="entry name" value="PHOSPHOPANTETHEINE"/>
    <property type="match status" value="4"/>
</dbReference>
<dbReference type="SUPFAM" id="SSF47336">
    <property type="entry name" value="ACP-like"/>
    <property type="match status" value="5"/>
</dbReference>
<dbReference type="InterPro" id="IPR025110">
    <property type="entry name" value="AMP-bd_C"/>
</dbReference>
<evidence type="ECO:0000259" key="5">
    <source>
        <dbReference type="PROSITE" id="PS50075"/>
    </source>
</evidence>
<dbReference type="CDD" id="cd02440">
    <property type="entry name" value="AdoMet_MTases"/>
    <property type="match status" value="1"/>
</dbReference>
<dbReference type="InterPro" id="IPR006162">
    <property type="entry name" value="Ppantetheine_attach_site"/>
</dbReference>
<feature type="domain" description="Carrier" evidence="5">
    <location>
        <begin position="4174"/>
        <end position="4249"/>
    </location>
</feature>
<dbReference type="CDD" id="cd19531">
    <property type="entry name" value="LCL_NRPS-like"/>
    <property type="match status" value="3"/>
</dbReference>
<dbReference type="Proteomes" id="UP001347174">
    <property type="component" value="Chromosome"/>
</dbReference>
<evidence type="ECO:0000313" key="6">
    <source>
        <dbReference type="EMBL" id="WWA76098.1"/>
    </source>
</evidence>
<dbReference type="Gene3D" id="1.10.1200.10">
    <property type="entry name" value="ACP-like"/>
    <property type="match status" value="5"/>
</dbReference>
<dbReference type="CDD" id="cd19544">
    <property type="entry name" value="E-C_NRPS"/>
    <property type="match status" value="1"/>
</dbReference>
<reference evidence="6 7" key="1">
    <citation type="submission" date="2023-07" db="EMBL/GenBank/DDBJ databases">
        <title>Plant endophyte Pseudomonas khavaziana can be used to control wheat stem rot.</title>
        <authorList>
            <person name="Guo S."/>
            <person name="Shen X."/>
        </authorList>
    </citation>
    <scope>NUCLEOTIDE SEQUENCE [LARGE SCALE GENOMIC DNA]</scope>
    <source>
        <strain evidence="6 7">SR9</strain>
    </source>
</reference>
<evidence type="ECO:0000256" key="2">
    <source>
        <dbReference type="ARBA" id="ARBA00022450"/>
    </source>
</evidence>
<dbReference type="PROSITE" id="PS00455">
    <property type="entry name" value="AMP_BINDING"/>
    <property type="match status" value="2"/>
</dbReference>
<dbReference type="InterPro" id="IPR020845">
    <property type="entry name" value="AMP-binding_CS"/>
</dbReference>
<dbReference type="Pfam" id="PF00668">
    <property type="entry name" value="Condensation"/>
    <property type="match status" value="4"/>
</dbReference>
<dbReference type="InterPro" id="IPR020806">
    <property type="entry name" value="PKS_PP-bd"/>
</dbReference>
<feature type="domain" description="Carrier" evidence="5">
    <location>
        <begin position="5236"/>
        <end position="5311"/>
    </location>
</feature>
<feature type="domain" description="Carrier" evidence="5">
    <location>
        <begin position="999"/>
        <end position="1074"/>
    </location>
</feature>
<dbReference type="Gene3D" id="3.30.300.30">
    <property type="match status" value="4"/>
</dbReference>
<dbReference type="Gene3D" id="3.30.559.10">
    <property type="entry name" value="Chloramphenicol acetyltransferase-like domain"/>
    <property type="match status" value="4"/>
</dbReference>
<accession>A0ABZ2DG90</accession>
<dbReference type="PANTHER" id="PTHR45527:SF1">
    <property type="entry name" value="FATTY ACID SYNTHASE"/>
    <property type="match status" value="1"/>
</dbReference>
<dbReference type="PANTHER" id="PTHR45527">
    <property type="entry name" value="NONRIBOSOMAL PEPTIDE SYNTHETASE"/>
    <property type="match status" value="1"/>
</dbReference>
<feature type="domain" description="Carrier" evidence="5">
    <location>
        <begin position="2033"/>
        <end position="2109"/>
    </location>
</feature>
<dbReference type="InterPro" id="IPR029063">
    <property type="entry name" value="SAM-dependent_MTases_sf"/>
</dbReference>
<dbReference type="Gene3D" id="3.40.50.150">
    <property type="entry name" value="Vaccinia Virus protein VP39"/>
    <property type="match status" value="1"/>
</dbReference>
<dbReference type="InterPro" id="IPR009081">
    <property type="entry name" value="PP-bd_ACP"/>
</dbReference>
<dbReference type="SUPFAM" id="SSF53335">
    <property type="entry name" value="S-adenosyl-L-methionine-dependent methyltransferases"/>
    <property type="match status" value="1"/>
</dbReference>
<feature type="domain" description="Carrier" evidence="5">
    <location>
        <begin position="3094"/>
        <end position="3168"/>
    </location>
</feature>
<dbReference type="CDD" id="cd17649">
    <property type="entry name" value="A_NRPS_PvdJ-like"/>
    <property type="match status" value="1"/>
</dbReference>
<dbReference type="InterPro" id="IPR001242">
    <property type="entry name" value="Condensation_dom"/>
</dbReference>
<dbReference type="Gene3D" id="3.40.50.12780">
    <property type="entry name" value="N-terminal domain of ligase-like"/>
    <property type="match status" value="2"/>
</dbReference>
<dbReference type="Pfam" id="PF00501">
    <property type="entry name" value="AMP-binding"/>
    <property type="match status" value="5"/>
</dbReference>
<dbReference type="SMART" id="SM00823">
    <property type="entry name" value="PKS_PP"/>
    <property type="match status" value="5"/>
</dbReference>
<keyword evidence="2" id="KW-0596">Phosphopantetheine</keyword>
<evidence type="ECO:0000256" key="3">
    <source>
        <dbReference type="ARBA" id="ARBA00022553"/>
    </source>
</evidence>
<keyword evidence="7" id="KW-1185">Reference proteome</keyword>
<dbReference type="NCBIfam" id="TIGR01733">
    <property type="entry name" value="AA-adenyl-dom"/>
    <property type="match status" value="3"/>
</dbReference>
<dbReference type="InterPro" id="IPR045851">
    <property type="entry name" value="AMP-bd_C_sf"/>
</dbReference>
<dbReference type="InterPro" id="IPR013217">
    <property type="entry name" value="Methyltransf_12"/>
</dbReference>
<keyword evidence="3" id="KW-0597">Phosphoprotein</keyword>
<comment type="cofactor">
    <cofactor evidence="1">
        <name>pantetheine 4'-phosphate</name>
        <dbReference type="ChEBI" id="CHEBI:47942"/>
    </cofactor>
</comment>
<dbReference type="Gene3D" id="3.30.559.30">
    <property type="entry name" value="Nonribosomal peptide synthetase, condensation domain"/>
    <property type="match status" value="4"/>
</dbReference>
<proteinExistence type="predicted"/>
<organism evidence="6 7">
    <name type="scientific">Pseudomonas khavaziana</name>
    <dbReference type="NCBI Taxonomy" id="2842351"/>
    <lineage>
        <taxon>Bacteria</taxon>
        <taxon>Pseudomonadati</taxon>
        <taxon>Pseudomonadota</taxon>
        <taxon>Gammaproteobacteria</taxon>
        <taxon>Pseudomonadales</taxon>
        <taxon>Pseudomonadaceae</taxon>
        <taxon>Pseudomonas</taxon>
    </lineage>
</organism>
<dbReference type="Gene3D" id="3.40.50.980">
    <property type="match status" value="6"/>
</dbReference>
<dbReference type="InterPro" id="IPR036736">
    <property type="entry name" value="ACP-like_sf"/>
</dbReference>
<dbReference type="InterPro" id="IPR042099">
    <property type="entry name" value="ANL_N_sf"/>
</dbReference>
<dbReference type="InterPro" id="IPR010071">
    <property type="entry name" value="AA_adenyl_dom"/>
</dbReference>
<dbReference type="SUPFAM" id="SSF56801">
    <property type="entry name" value="Acetyl-CoA synthetase-like"/>
    <property type="match status" value="5"/>
</dbReference>
<dbReference type="Pfam" id="PF13193">
    <property type="entry name" value="AMP-binding_C"/>
    <property type="match status" value="3"/>
</dbReference>
<dbReference type="PROSITE" id="PS50075">
    <property type="entry name" value="CARRIER"/>
    <property type="match status" value="5"/>
</dbReference>
<evidence type="ECO:0000256" key="1">
    <source>
        <dbReference type="ARBA" id="ARBA00001957"/>
    </source>
</evidence>
<dbReference type="InterPro" id="IPR000873">
    <property type="entry name" value="AMP-dep_synth/lig_dom"/>
</dbReference>
<dbReference type="NCBIfam" id="NF003417">
    <property type="entry name" value="PRK04813.1"/>
    <property type="match status" value="6"/>
</dbReference>
<dbReference type="InterPro" id="IPR023213">
    <property type="entry name" value="CAT-like_dom_sf"/>
</dbReference>
<dbReference type="Pfam" id="PF00550">
    <property type="entry name" value="PP-binding"/>
    <property type="match status" value="5"/>
</dbReference>
<protein>
    <submittedName>
        <fullName evidence="6">Amino acid adenylation domain-containing protein</fullName>
    </submittedName>
</protein>